<keyword evidence="1" id="KW-1133">Transmembrane helix</keyword>
<reference evidence="2" key="1">
    <citation type="submission" date="2023-01" db="EMBL/GenBank/DDBJ databases">
        <title>Human gut microbiome strain richness.</title>
        <authorList>
            <person name="Chen-Liaw A."/>
        </authorList>
    </citation>
    <scope>NUCLEOTIDE SEQUENCE</scope>
    <source>
        <strain evidence="2">D43st1_D9_D43t1_170807</strain>
    </source>
</reference>
<feature type="transmembrane region" description="Helical" evidence="1">
    <location>
        <begin position="96"/>
        <end position="118"/>
    </location>
</feature>
<organism evidence="2 3">
    <name type="scientific">Ruminococcus bicirculans</name>
    <name type="common">ex Wegman et al. 2014</name>
    <dbReference type="NCBI Taxonomy" id="1160721"/>
    <lineage>
        <taxon>Bacteria</taxon>
        <taxon>Bacillati</taxon>
        <taxon>Bacillota</taxon>
        <taxon>Clostridia</taxon>
        <taxon>Eubacteriales</taxon>
        <taxon>Oscillospiraceae</taxon>
        <taxon>Ruminococcus</taxon>
    </lineage>
</organism>
<gene>
    <name evidence="2" type="ORF">PNW00_04250</name>
</gene>
<protein>
    <submittedName>
        <fullName evidence="2">Uncharacterized protein</fullName>
    </submittedName>
</protein>
<keyword evidence="1" id="KW-0812">Transmembrane</keyword>
<evidence type="ECO:0000313" key="3">
    <source>
        <dbReference type="Proteomes" id="UP001213042"/>
    </source>
</evidence>
<dbReference type="EMBL" id="JAQMLU010000005">
    <property type="protein sequence ID" value="MDB8749656.1"/>
    <property type="molecule type" value="Genomic_DNA"/>
</dbReference>
<accession>A0AAW6EAC7</accession>
<keyword evidence="1" id="KW-0472">Membrane</keyword>
<dbReference type="Proteomes" id="UP001213042">
    <property type="component" value="Unassembled WGS sequence"/>
</dbReference>
<proteinExistence type="predicted"/>
<evidence type="ECO:0000313" key="2">
    <source>
        <dbReference type="EMBL" id="MDB8749656.1"/>
    </source>
</evidence>
<comment type="caution">
    <text evidence="2">The sequence shown here is derived from an EMBL/GenBank/DDBJ whole genome shotgun (WGS) entry which is preliminary data.</text>
</comment>
<dbReference type="AlphaFoldDB" id="A0AAW6EAC7"/>
<sequence length="176" mass="20899">MKILDILFVVFNLYNFVCLFKLRKRDKKEIKMIKEQKVIECIADELKEKGYNVRLLRRIDDCAVRYIMFYTDKRYFVTEISETIDLRDMVRDIPELMLNVGGLVYCGGVVSLMFHIFLEWTKDITNNICSEIDEKKEHYPQLTEQEVMTWINNNKIIIIGADKNGKSTHRGFARRS</sequence>
<feature type="transmembrane region" description="Helical" evidence="1">
    <location>
        <begin position="6"/>
        <end position="22"/>
    </location>
</feature>
<name>A0AAW6EAC7_9FIRM</name>
<dbReference type="RefSeq" id="WP_195220741.1">
    <property type="nucleotide sequence ID" value="NZ_JADMWL010000005.1"/>
</dbReference>
<evidence type="ECO:0000256" key="1">
    <source>
        <dbReference type="SAM" id="Phobius"/>
    </source>
</evidence>